<reference evidence="2 3" key="1">
    <citation type="submission" date="2023-11" db="EMBL/GenBank/DDBJ databases">
        <title>MicrobeMod: A computational toolkit for identifying prokaryotic methylation and restriction-modification with nanopore sequencing.</title>
        <authorList>
            <person name="Crits-Christoph A."/>
            <person name="Kang S.C."/>
            <person name="Lee H."/>
            <person name="Ostrov N."/>
        </authorList>
    </citation>
    <scope>NUCLEOTIDE SEQUENCE [LARGE SCALE GENOMIC DNA]</scope>
    <source>
        <strain evidence="2 3">ATCC 25935</strain>
    </source>
</reference>
<accession>A0ABZ0XRI6</accession>
<sequence>MRILMALLALGALLWSEAALACSCINQPRSGFIHADLERLPSNARGALFLVPRRHQGTVAPDSFSITSDRDDGRLPAQVTWPRFDDNDGAYPSVARVGPAGGFKPGARYTIRYTGEPAIGMRTSTQFTIDATPLAPGPIALAMDGAPTRTMLPMRAGASCSDIEAVVVGNFHYELPDSYAPYRSIVMYQSQSRTPGAAYEPIEYASSFCERRKLGVTARDDGRDLVHASCTAPPALLQVRGRAGLLEVEDDLQPTEPVTLDLANAAGAACDPAGMLREALASDDAERIRSVVCGFPIHLRGKKLASEALTAPSALLALVKREQPPPRTCIARSAARIVAQTGEPPDDLGRFLAEDFASGDEQRIGAADQVASGIARELNRRELPIAVRQQRVEAFWQPMLPAIAGVVIDGKDRNADQLAWILGEHGQHSQAYVPALIAASRRPALSARPALIALTRLIPQDQSLRVLLRHAARQPVLLETAAVQFAKVATPAERPEVNRLLAKAIDAGSRDALFAVARDGEPSNAAVPALLRRLQRELPDGQTYGVFSALLHVWQGEPEIATALSTVLLYDGMTHLHLYLELVAKAGATARPLAPTLRLLLTRPLPDVERQAAEQALKVITR</sequence>
<feature type="chain" id="PRO_5046842211" description="HEAT repeat domain-containing protein" evidence="1">
    <location>
        <begin position="22"/>
        <end position="622"/>
    </location>
</feature>
<keyword evidence="1" id="KW-0732">Signal</keyword>
<evidence type="ECO:0008006" key="4">
    <source>
        <dbReference type="Google" id="ProtNLM"/>
    </source>
</evidence>
<name>A0ABZ0XRI6_9BURK</name>
<protein>
    <recommendedName>
        <fullName evidence="4">HEAT repeat domain-containing protein</fullName>
    </recommendedName>
</protein>
<proteinExistence type="predicted"/>
<evidence type="ECO:0000313" key="2">
    <source>
        <dbReference type="EMBL" id="WQH02354.1"/>
    </source>
</evidence>
<dbReference type="RefSeq" id="WP_154819698.1">
    <property type="nucleotide sequence ID" value="NZ_CP140152.1"/>
</dbReference>
<evidence type="ECO:0000256" key="1">
    <source>
        <dbReference type="SAM" id="SignalP"/>
    </source>
</evidence>
<keyword evidence="3" id="KW-1185">Reference proteome</keyword>
<dbReference type="Proteomes" id="UP001326110">
    <property type="component" value="Chromosome"/>
</dbReference>
<feature type="signal peptide" evidence="1">
    <location>
        <begin position="1"/>
        <end position="21"/>
    </location>
</feature>
<evidence type="ECO:0000313" key="3">
    <source>
        <dbReference type="Proteomes" id="UP001326110"/>
    </source>
</evidence>
<gene>
    <name evidence="2" type="ORF">SR858_14855</name>
</gene>
<dbReference type="GeneID" id="43161708"/>
<dbReference type="EMBL" id="CP140152">
    <property type="protein sequence ID" value="WQH02354.1"/>
    <property type="molecule type" value="Genomic_DNA"/>
</dbReference>
<organism evidence="2 3">
    <name type="scientific">Duganella zoogloeoides</name>
    <dbReference type="NCBI Taxonomy" id="75659"/>
    <lineage>
        <taxon>Bacteria</taxon>
        <taxon>Pseudomonadati</taxon>
        <taxon>Pseudomonadota</taxon>
        <taxon>Betaproteobacteria</taxon>
        <taxon>Burkholderiales</taxon>
        <taxon>Oxalobacteraceae</taxon>
        <taxon>Telluria group</taxon>
        <taxon>Duganella</taxon>
    </lineage>
</organism>